<dbReference type="EMBL" id="JAJAGQ010000001">
    <property type="protein sequence ID" value="KAJ8574424.1"/>
    <property type="molecule type" value="Genomic_DNA"/>
</dbReference>
<evidence type="ECO:0000313" key="2">
    <source>
        <dbReference type="EMBL" id="KAJ8574424.1"/>
    </source>
</evidence>
<keyword evidence="3" id="KW-1185">Reference proteome</keyword>
<keyword evidence="1" id="KW-0472">Membrane</keyword>
<sequence>MLSTHKSQKLESINRTEKNYHQQKHFLLELWLLESTSVPTCNTLKIAFLMLHMSCCYVGLGFFVKWLFLDTPCCVPCFNNWNPLRTSWQEFY</sequence>
<evidence type="ECO:0000313" key="3">
    <source>
        <dbReference type="Proteomes" id="UP001152561"/>
    </source>
</evidence>
<reference evidence="3" key="1">
    <citation type="journal article" date="2023" name="Proc. Natl. Acad. Sci. U.S.A.">
        <title>Genomic and structural basis for evolution of tropane alkaloid biosynthesis.</title>
        <authorList>
            <person name="Wanga Y.-J."/>
            <person name="Taina T."/>
            <person name="Yua J.-Y."/>
            <person name="Lia J."/>
            <person name="Xua B."/>
            <person name="Chenc J."/>
            <person name="D'Auriad J.C."/>
            <person name="Huanga J.-P."/>
            <person name="Huanga S.-X."/>
        </authorList>
    </citation>
    <scope>NUCLEOTIDE SEQUENCE [LARGE SCALE GENOMIC DNA]</scope>
    <source>
        <strain evidence="3">cv. KIB-2019</strain>
    </source>
</reference>
<feature type="transmembrane region" description="Helical" evidence="1">
    <location>
        <begin position="46"/>
        <end position="68"/>
    </location>
</feature>
<name>A0A9Q1N2B6_9SOLA</name>
<protein>
    <submittedName>
        <fullName evidence="2">Uncharacterized protein</fullName>
    </submittedName>
</protein>
<organism evidence="2 3">
    <name type="scientific">Anisodus acutangulus</name>
    <dbReference type="NCBI Taxonomy" id="402998"/>
    <lineage>
        <taxon>Eukaryota</taxon>
        <taxon>Viridiplantae</taxon>
        <taxon>Streptophyta</taxon>
        <taxon>Embryophyta</taxon>
        <taxon>Tracheophyta</taxon>
        <taxon>Spermatophyta</taxon>
        <taxon>Magnoliopsida</taxon>
        <taxon>eudicotyledons</taxon>
        <taxon>Gunneridae</taxon>
        <taxon>Pentapetalae</taxon>
        <taxon>asterids</taxon>
        <taxon>lamiids</taxon>
        <taxon>Solanales</taxon>
        <taxon>Solanaceae</taxon>
        <taxon>Solanoideae</taxon>
        <taxon>Hyoscyameae</taxon>
        <taxon>Anisodus</taxon>
    </lineage>
</organism>
<dbReference type="AlphaFoldDB" id="A0A9Q1N2B6"/>
<keyword evidence="1" id="KW-0812">Transmembrane</keyword>
<keyword evidence="1" id="KW-1133">Transmembrane helix</keyword>
<gene>
    <name evidence="2" type="ORF">K7X08_026229</name>
</gene>
<accession>A0A9Q1N2B6</accession>
<proteinExistence type="predicted"/>
<evidence type="ECO:0000256" key="1">
    <source>
        <dbReference type="SAM" id="Phobius"/>
    </source>
</evidence>
<dbReference type="Proteomes" id="UP001152561">
    <property type="component" value="Unassembled WGS sequence"/>
</dbReference>
<comment type="caution">
    <text evidence="2">The sequence shown here is derived from an EMBL/GenBank/DDBJ whole genome shotgun (WGS) entry which is preliminary data.</text>
</comment>